<evidence type="ECO:0000259" key="3">
    <source>
        <dbReference type="PROSITE" id="PS50041"/>
    </source>
</evidence>
<evidence type="ECO:0000256" key="2">
    <source>
        <dbReference type="SAM" id="Phobius"/>
    </source>
</evidence>
<sequence length="315" mass="36270">MKEQVNRWWKSELKRKQKQTSTLNYRVHLRTYIRKLCLLTVWLQQDQQRDNGAGGEGCVLKLRKQTEEDTENKLRHKIPGLLFFMYIKFCRTYGEEKKDEGRENASPESKLSVELERGKGKKTVTNTRLYRAACLFLTIICLVLLLVVIILSVKLQTTTGETAAVGRQGAPLAPRCSHDECLDLFPITQHQRCACQQCAKGWLPFGRSCFFLSTYRLSWDESQRNCTANGGALAVVSNRRVQNFLTEKGKMMYWIGLRQKGAEWTWVDKTVLSQSYWKEGPSDGDCGILSNDKPEKNWIKDSCDSVSYFICQLQL</sequence>
<organism evidence="4 5">
    <name type="scientific">Gasterosteus aculeatus aculeatus</name>
    <name type="common">three-spined stickleback</name>
    <dbReference type="NCBI Taxonomy" id="481459"/>
    <lineage>
        <taxon>Eukaryota</taxon>
        <taxon>Metazoa</taxon>
        <taxon>Chordata</taxon>
        <taxon>Craniata</taxon>
        <taxon>Vertebrata</taxon>
        <taxon>Euteleostomi</taxon>
        <taxon>Actinopterygii</taxon>
        <taxon>Neopterygii</taxon>
        <taxon>Teleostei</taxon>
        <taxon>Neoteleostei</taxon>
        <taxon>Acanthomorphata</taxon>
        <taxon>Eupercaria</taxon>
        <taxon>Perciformes</taxon>
        <taxon>Cottioidei</taxon>
        <taxon>Gasterosteales</taxon>
        <taxon>Gasterosteidae</taxon>
        <taxon>Gasterosteus</taxon>
    </lineage>
</organism>
<keyword evidence="2" id="KW-1133">Transmembrane helix</keyword>
<dbReference type="PROSITE" id="PS50041">
    <property type="entry name" value="C_TYPE_LECTIN_2"/>
    <property type="match status" value="1"/>
</dbReference>
<dbReference type="GeneTree" id="ENSGT00940000166507"/>
<keyword evidence="2" id="KW-0812">Transmembrane</keyword>
<reference evidence="4 5" key="1">
    <citation type="journal article" date="2021" name="G3 (Bethesda)">
        <title>Improved contiguity of the threespine stickleback genome using long-read sequencing.</title>
        <authorList>
            <person name="Nath S."/>
            <person name="Shaw D.E."/>
            <person name="White M.A."/>
        </authorList>
    </citation>
    <scope>NUCLEOTIDE SEQUENCE [LARGE SCALE GENOMIC DNA]</scope>
    <source>
        <strain evidence="4 5">Lake Benthic</strain>
    </source>
</reference>
<dbReference type="GO" id="GO:0005886">
    <property type="term" value="C:plasma membrane"/>
    <property type="evidence" value="ECO:0007669"/>
    <property type="project" value="UniProtKB-SubCell"/>
</dbReference>
<feature type="domain" description="C-type lectin" evidence="3">
    <location>
        <begin position="205"/>
        <end position="312"/>
    </location>
</feature>
<dbReference type="STRING" id="69293.ENSGACP00000013831"/>
<dbReference type="SUPFAM" id="SSF56436">
    <property type="entry name" value="C-type lectin-like"/>
    <property type="match status" value="1"/>
</dbReference>
<dbReference type="PANTHER" id="PTHR45710:SF28">
    <property type="entry name" value="C-TYPE LECTIN DOMAIN FAMILY 4 MEMBER C ISOFORM 1"/>
    <property type="match status" value="1"/>
</dbReference>
<dbReference type="Pfam" id="PF00059">
    <property type="entry name" value="Lectin_C"/>
    <property type="match status" value="1"/>
</dbReference>
<feature type="transmembrane region" description="Helical" evidence="2">
    <location>
        <begin position="129"/>
        <end position="153"/>
    </location>
</feature>
<proteinExistence type="predicted"/>
<keyword evidence="5" id="KW-1185">Reference proteome</keyword>
<dbReference type="Proteomes" id="UP000007635">
    <property type="component" value="Chromosome XX"/>
</dbReference>
<reference evidence="4" key="2">
    <citation type="submission" date="2025-08" db="UniProtKB">
        <authorList>
            <consortium name="Ensembl"/>
        </authorList>
    </citation>
    <scope>IDENTIFICATION</scope>
</reference>
<protein>
    <recommendedName>
        <fullName evidence="3">C-type lectin domain-containing protein</fullName>
    </recommendedName>
</protein>
<accession>G3P8A7</accession>
<dbReference type="Bgee" id="ENSGACG00000010466">
    <property type="expression patterns" value="Expressed in diencephalon and 12 other cell types or tissues"/>
</dbReference>
<name>G3P8A7_GASAC</name>
<dbReference type="InParanoid" id="G3P8A7"/>
<evidence type="ECO:0000256" key="1">
    <source>
        <dbReference type="ARBA" id="ARBA00004401"/>
    </source>
</evidence>
<keyword evidence="2" id="KW-0472">Membrane</keyword>
<dbReference type="InterPro" id="IPR001304">
    <property type="entry name" value="C-type_lectin-like"/>
</dbReference>
<reference evidence="4" key="3">
    <citation type="submission" date="2025-09" db="UniProtKB">
        <authorList>
            <consortium name="Ensembl"/>
        </authorList>
    </citation>
    <scope>IDENTIFICATION</scope>
</reference>
<dbReference type="InterPro" id="IPR050828">
    <property type="entry name" value="C-type_lectin/matrix_domain"/>
</dbReference>
<dbReference type="Gene3D" id="3.10.100.10">
    <property type="entry name" value="Mannose-Binding Protein A, subunit A"/>
    <property type="match status" value="1"/>
</dbReference>
<dbReference type="OMA" id="QQCADGW"/>
<dbReference type="InterPro" id="IPR016187">
    <property type="entry name" value="CTDL_fold"/>
</dbReference>
<dbReference type="FunCoup" id="G3P8A7">
    <property type="interactions" value="2"/>
</dbReference>
<dbReference type="InterPro" id="IPR016186">
    <property type="entry name" value="C-type_lectin-like/link_sf"/>
</dbReference>
<comment type="subcellular location">
    <subcellularLocation>
        <location evidence="1">Cell membrane</location>
        <topology evidence="1">Single-pass type II membrane protein</topology>
    </subcellularLocation>
</comment>
<dbReference type="SMART" id="SM00034">
    <property type="entry name" value="CLECT"/>
    <property type="match status" value="1"/>
</dbReference>
<evidence type="ECO:0000313" key="4">
    <source>
        <dbReference type="Ensembl" id="ENSGACP00000013831.2"/>
    </source>
</evidence>
<dbReference type="eggNOG" id="KOG4297">
    <property type="taxonomic scope" value="Eukaryota"/>
</dbReference>
<evidence type="ECO:0000313" key="5">
    <source>
        <dbReference type="Proteomes" id="UP000007635"/>
    </source>
</evidence>
<dbReference type="Ensembl" id="ENSGACT00000013856.2">
    <property type="protein sequence ID" value="ENSGACP00000013831.2"/>
    <property type="gene ID" value="ENSGACG00000010466.2"/>
</dbReference>
<dbReference type="PANTHER" id="PTHR45710">
    <property type="entry name" value="C-TYPE LECTIN DOMAIN-CONTAINING PROTEIN 180"/>
    <property type="match status" value="1"/>
</dbReference>
<dbReference type="AlphaFoldDB" id="G3P8A7"/>